<dbReference type="Gene3D" id="3.40.190.10">
    <property type="entry name" value="Periplasmic binding protein-like II"/>
    <property type="match status" value="2"/>
</dbReference>
<accession>A0A370DUM9</accession>
<evidence type="ECO:0000313" key="6">
    <source>
        <dbReference type="EMBL" id="RDH88556.1"/>
    </source>
</evidence>
<evidence type="ECO:0000256" key="2">
    <source>
        <dbReference type="ARBA" id="ARBA00022448"/>
    </source>
</evidence>
<keyword evidence="7" id="KW-1185">Reference proteome</keyword>
<dbReference type="SUPFAM" id="SSF53850">
    <property type="entry name" value="Periplasmic binding protein-like II"/>
    <property type="match status" value="1"/>
</dbReference>
<dbReference type="EMBL" id="QFXE01000001">
    <property type="protein sequence ID" value="RDH88556.1"/>
    <property type="molecule type" value="Genomic_DNA"/>
</dbReference>
<evidence type="ECO:0000313" key="7">
    <source>
        <dbReference type="Proteomes" id="UP000254771"/>
    </source>
</evidence>
<protein>
    <submittedName>
        <fullName evidence="6">Amino acid ABC transporter substrate-binding protein</fullName>
    </submittedName>
</protein>
<keyword evidence="2" id="KW-0813">Transport</keyword>
<proteinExistence type="inferred from homology"/>
<feature type="domain" description="Solute-binding protein family 3/N-terminal" evidence="5">
    <location>
        <begin position="36"/>
        <end position="265"/>
    </location>
</feature>
<feature type="chain" id="PRO_5016645332" evidence="4">
    <location>
        <begin position="26"/>
        <end position="341"/>
    </location>
</feature>
<dbReference type="SMART" id="SM00062">
    <property type="entry name" value="PBPb"/>
    <property type="match status" value="1"/>
</dbReference>
<dbReference type="PANTHER" id="PTHR30085">
    <property type="entry name" value="AMINO ACID ABC TRANSPORTER PERMEASE"/>
    <property type="match status" value="1"/>
</dbReference>
<evidence type="ECO:0000256" key="3">
    <source>
        <dbReference type="ARBA" id="ARBA00022729"/>
    </source>
</evidence>
<dbReference type="Pfam" id="PF00497">
    <property type="entry name" value="SBP_bac_3"/>
    <property type="match status" value="1"/>
</dbReference>
<name>A0A370DUM9_9GAMM</name>
<dbReference type="PANTHER" id="PTHR30085:SF7">
    <property type="entry name" value="AMINO-ACID ABC TRANSPORTER-BINDING PROTEIN YHDW-RELATED"/>
    <property type="match status" value="1"/>
</dbReference>
<dbReference type="GO" id="GO:0006865">
    <property type="term" value="P:amino acid transport"/>
    <property type="evidence" value="ECO:0007669"/>
    <property type="project" value="TreeGrafter"/>
</dbReference>
<dbReference type="InterPro" id="IPR001638">
    <property type="entry name" value="Solute-binding_3/MltF_N"/>
</dbReference>
<feature type="signal peptide" evidence="4">
    <location>
        <begin position="1"/>
        <end position="25"/>
    </location>
</feature>
<dbReference type="InterPro" id="IPR051455">
    <property type="entry name" value="Bact_solute-bind_prot3"/>
</dbReference>
<comment type="caution">
    <text evidence="6">The sequence shown here is derived from an EMBL/GenBank/DDBJ whole genome shotgun (WGS) entry which is preliminary data.</text>
</comment>
<dbReference type="CDD" id="cd13692">
    <property type="entry name" value="PBP2_BztA"/>
    <property type="match status" value="1"/>
</dbReference>
<keyword evidence="3 4" id="KW-0732">Signal</keyword>
<dbReference type="Proteomes" id="UP000254771">
    <property type="component" value="Unassembled WGS sequence"/>
</dbReference>
<evidence type="ECO:0000256" key="4">
    <source>
        <dbReference type="SAM" id="SignalP"/>
    </source>
</evidence>
<gene>
    <name evidence="6" type="ORF">DIZ78_01075</name>
</gene>
<comment type="similarity">
    <text evidence="1">Belongs to the bacterial solute-binding protein 3 family.</text>
</comment>
<dbReference type="AlphaFoldDB" id="A0A370DUM9"/>
<sequence length="341" mass="37441">MNSNRIMRWILTGLLLAAVSTTAPASTLETVKKHGTLRCGVNAGLPGFALKSSAGRWEGMDADFCRAVAAAVFGDAEKVEFIPHTTKTRLQALQNGSIDLLAHNVTWTMSRDLGTGLDFAGIYYFDGQGFMVRKDMKVRSALALNGSSICVIGGTTSEANVKEYFIRHQMKLRLVNSDTSLDALKNFEQGTCEVLTSDLSQLYALRTSTKTPGDYKVLPEPISKEPLGPVVREGDDNWRDIVQWTLFTLINAEEMGVSSNNVDRVLEIAHTPEVLRLLGKTGASGKSLGLENDWSYQIISKVGNYGEVFERNLGKQTPLKMKRGFNSTWQNGGLLYAPPVR</sequence>
<organism evidence="6 7">
    <name type="scientific">endosymbiont of Escarpia spicata</name>
    <dbReference type="NCBI Taxonomy" id="2200908"/>
    <lineage>
        <taxon>Bacteria</taxon>
        <taxon>Pseudomonadati</taxon>
        <taxon>Pseudomonadota</taxon>
        <taxon>Gammaproteobacteria</taxon>
        <taxon>sulfur-oxidizing symbionts</taxon>
    </lineage>
</organism>
<reference evidence="6 7" key="1">
    <citation type="journal article" date="2018" name="ISME J.">
        <title>Endosymbiont genomes yield clues of tubeworm success.</title>
        <authorList>
            <person name="Li Y."/>
            <person name="Liles M.R."/>
            <person name="Halanych K.M."/>
        </authorList>
    </citation>
    <scope>NUCLEOTIDE SEQUENCE [LARGE SCALE GENOMIC DNA]</scope>
    <source>
        <strain evidence="6">A1462</strain>
    </source>
</reference>
<evidence type="ECO:0000256" key="1">
    <source>
        <dbReference type="ARBA" id="ARBA00010333"/>
    </source>
</evidence>
<evidence type="ECO:0000259" key="5">
    <source>
        <dbReference type="SMART" id="SM00062"/>
    </source>
</evidence>